<organism evidence="3 4">
    <name type="scientific">Trametes coccinea (strain BRFM310)</name>
    <name type="common">Pycnoporus coccineus</name>
    <dbReference type="NCBI Taxonomy" id="1353009"/>
    <lineage>
        <taxon>Eukaryota</taxon>
        <taxon>Fungi</taxon>
        <taxon>Dikarya</taxon>
        <taxon>Basidiomycota</taxon>
        <taxon>Agaricomycotina</taxon>
        <taxon>Agaricomycetes</taxon>
        <taxon>Polyporales</taxon>
        <taxon>Polyporaceae</taxon>
        <taxon>Trametes</taxon>
    </lineage>
</organism>
<evidence type="ECO:0000256" key="1">
    <source>
        <dbReference type="SAM" id="MobiDB-lite"/>
    </source>
</evidence>
<feature type="chain" id="PRO_5011003309" description="Secreted protein" evidence="2">
    <location>
        <begin position="23"/>
        <end position="140"/>
    </location>
</feature>
<dbReference type="Proteomes" id="UP000193067">
    <property type="component" value="Unassembled WGS sequence"/>
</dbReference>
<feature type="signal peptide" evidence="2">
    <location>
        <begin position="1"/>
        <end position="22"/>
    </location>
</feature>
<feature type="region of interest" description="Disordered" evidence="1">
    <location>
        <begin position="104"/>
        <end position="140"/>
    </location>
</feature>
<reference evidence="3 4" key="1">
    <citation type="journal article" date="2015" name="Biotechnol. Biofuels">
        <title>Enhanced degradation of softwood versus hardwood by the white-rot fungus Pycnoporus coccineus.</title>
        <authorList>
            <person name="Couturier M."/>
            <person name="Navarro D."/>
            <person name="Chevret D."/>
            <person name="Henrissat B."/>
            <person name="Piumi F."/>
            <person name="Ruiz-Duenas F.J."/>
            <person name="Martinez A.T."/>
            <person name="Grigoriev I.V."/>
            <person name="Riley R."/>
            <person name="Lipzen A."/>
            <person name="Berrin J.G."/>
            <person name="Master E.R."/>
            <person name="Rosso M.N."/>
        </authorList>
    </citation>
    <scope>NUCLEOTIDE SEQUENCE [LARGE SCALE GENOMIC DNA]</scope>
    <source>
        <strain evidence="3 4">BRFM310</strain>
    </source>
</reference>
<sequence length="140" mass="15123">MPALHCCIAWACEALIALTLLGNMVRERRPHPAPARCIQRIRYTVFLGWTRMQLTGAGCGHSARCNPAGVLCVATRSATRRGRMASRLLMPAHRGSRLRMRVRCPSSAGPSMERCPPPTGTEAALRSSFDAPRPSGVAAS</sequence>
<keyword evidence="4" id="KW-1185">Reference proteome</keyword>
<evidence type="ECO:0000256" key="2">
    <source>
        <dbReference type="SAM" id="SignalP"/>
    </source>
</evidence>
<protein>
    <recommendedName>
        <fullName evidence="5">Secreted protein</fullName>
    </recommendedName>
</protein>
<accession>A0A1Y2IJW7</accession>
<evidence type="ECO:0000313" key="3">
    <source>
        <dbReference type="EMBL" id="OSD00944.1"/>
    </source>
</evidence>
<name>A0A1Y2IJW7_TRAC3</name>
<evidence type="ECO:0000313" key="4">
    <source>
        <dbReference type="Proteomes" id="UP000193067"/>
    </source>
</evidence>
<gene>
    <name evidence="3" type="ORF">PYCCODRAFT_651656</name>
</gene>
<proteinExistence type="predicted"/>
<evidence type="ECO:0008006" key="5">
    <source>
        <dbReference type="Google" id="ProtNLM"/>
    </source>
</evidence>
<dbReference type="EMBL" id="KZ084115">
    <property type="protein sequence ID" value="OSD00944.1"/>
    <property type="molecule type" value="Genomic_DNA"/>
</dbReference>
<dbReference type="AlphaFoldDB" id="A0A1Y2IJW7"/>
<keyword evidence="2" id="KW-0732">Signal</keyword>